<protein>
    <submittedName>
        <fullName evidence="1">Uncharacterized protein</fullName>
    </submittedName>
</protein>
<organism evidence="1 2">
    <name type="scientific">Faecalibacterium duncaniae (strain DSM 17677 / JCM 31915 / A2-165)</name>
    <name type="common">Faecalibacterium prausnitzii</name>
    <dbReference type="NCBI Taxonomy" id="411483"/>
    <lineage>
        <taxon>Bacteria</taxon>
        <taxon>Bacillati</taxon>
        <taxon>Bacillota</taxon>
        <taxon>Clostridia</taxon>
        <taxon>Eubacteriales</taxon>
        <taxon>Oscillospiraceae</taxon>
        <taxon>Faecalibacterium</taxon>
    </lineage>
</organism>
<proteinExistence type="predicted"/>
<keyword evidence="2" id="KW-1185">Reference proteome</keyword>
<dbReference type="AlphaFoldDB" id="C7H5K5"/>
<dbReference type="EMBL" id="ACOP02000044">
    <property type="protein sequence ID" value="EEU96798.1"/>
    <property type="molecule type" value="Genomic_DNA"/>
</dbReference>
<reference evidence="1" key="1">
    <citation type="submission" date="2009-08" db="EMBL/GenBank/DDBJ databases">
        <authorList>
            <person name="Weinstock G."/>
            <person name="Sodergren E."/>
            <person name="Clifton S."/>
            <person name="Fulton L."/>
            <person name="Fulton B."/>
            <person name="Courtney L."/>
            <person name="Fronick C."/>
            <person name="Harrison M."/>
            <person name="Strong C."/>
            <person name="Farmer C."/>
            <person name="Delahaunty K."/>
            <person name="Markovic C."/>
            <person name="Hall O."/>
            <person name="Minx P."/>
            <person name="Tomlinson C."/>
            <person name="Mitreva M."/>
            <person name="Nelson J."/>
            <person name="Hou S."/>
            <person name="Wollam A."/>
            <person name="Pepin K.H."/>
            <person name="Johnson M."/>
            <person name="Bhonagiri V."/>
            <person name="Nash W.E."/>
            <person name="Warren W."/>
            <person name="Chinwalla A."/>
            <person name="Mardis E.R."/>
            <person name="Wilson R.K."/>
        </authorList>
    </citation>
    <scope>NUCLEOTIDE SEQUENCE [LARGE SCALE GENOMIC DNA]</scope>
    <source>
        <strain evidence="1">A2-165</strain>
    </source>
</reference>
<sequence>MQDVLFFCYGISLIFKQSHPQCHAASCYAISKAHRQNFIKYFLYKNYFLCTKESLQKAKIFSYIASSPVFC</sequence>
<dbReference type="STRING" id="411483.FAEPRAA2165_01576"/>
<comment type="caution">
    <text evidence="1">The sequence shown here is derived from an EMBL/GenBank/DDBJ whole genome shotgun (WGS) entry which is preliminary data.</text>
</comment>
<evidence type="ECO:0000313" key="1">
    <source>
        <dbReference type="EMBL" id="EEU96798.1"/>
    </source>
</evidence>
<evidence type="ECO:0000313" key="2">
    <source>
        <dbReference type="Proteomes" id="UP000004619"/>
    </source>
</evidence>
<gene>
    <name evidence="1" type="ORF">FAEPRAA2165_01576</name>
</gene>
<name>C7H5K5_FAED2</name>
<dbReference type="HOGENOM" id="CLU_2734052_0_0_9"/>
<dbReference type="Proteomes" id="UP000004619">
    <property type="component" value="Unassembled WGS sequence"/>
</dbReference>
<accession>C7H5K5</accession>